<dbReference type="OrthoDB" id="3542716at2759"/>
<protein>
    <submittedName>
        <fullName evidence="1">Uncharacterized protein</fullName>
    </submittedName>
</protein>
<accession>A0A5N6JUV6</accession>
<evidence type="ECO:0000313" key="2">
    <source>
        <dbReference type="Proteomes" id="UP000326757"/>
    </source>
</evidence>
<dbReference type="Proteomes" id="UP000326757">
    <property type="component" value="Unassembled WGS sequence"/>
</dbReference>
<dbReference type="AlphaFoldDB" id="A0A5N6JUV6"/>
<dbReference type="EMBL" id="VIGI01000014">
    <property type="protein sequence ID" value="KAB8291660.1"/>
    <property type="molecule type" value="Genomic_DNA"/>
</dbReference>
<sequence length="215" mass="23584">MTGKVPEYQLAKYVFKTHEWQITKPSALPNDSTFINALVPSPEAFIEVVKSMNAKGIDPCRESSKLTPRESSIENETANIQRYLVVGVTFVDLTEITLKKSPDTDTGSAVGTEASDETKVAMTDLASPYLVVTPGLSGDINDATNQTNMYGLVSEIPGGLCLPTIVSQDRVFYLARYSNDSSTMNSRNSSWNERVLVEVMRNLSSAASQQNRNFT</sequence>
<comment type="caution">
    <text evidence="1">The sequence shown here is derived from an EMBL/GenBank/DDBJ whole genome shotgun (WGS) entry which is preliminary data.</text>
</comment>
<keyword evidence="2" id="KW-1185">Reference proteome</keyword>
<name>A0A5N6JUV6_MONLA</name>
<organism evidence="1 2">
    <name type="scientific">Monilinia laxa</name>
    <name type="common">Brown rot fungus</name>
    <name type="synonym">Sclerotinia laxa</name>
    <dbReference type="NCBI Taxonomy" id="61186"/>
    <lineage>
        <taxon>Eukaryota</taxon>
        <taxon>Fungi</taxon>
        <taxon>Dikarya</taxon>
        <taxon>Ascomycota</taxon>
        <taxon>Pezizomycotina</taxon>
        <taxon>Leotiomycetes</taxon>
        <taxon>Helotiales</taxon>
        <taxon>Sclerotiniaceae</taxon>
        <taxon>Monilinia</taxon>
    </lineage>
</organism>
<reference evidence="1 2" key="1">
    <citation type="submission" date="2019-06" db="EMBL/GenBank/DDBJ databases">
        <title>Genome Sequence of the Brown Rot Fungal Pathogen Monilinia laxa.</title>
        <authorList>
            <person name="De Miccolis Angelini R.M."/>
            <person name="Landi L."/>
            <person name="Abate D."/>
            <person name="Pollastro S."/>
            <person name="Romanazzi G."/>
            <person name="Faretra F."/>
        </authorList>
    </citation>
    <scope>NUCLEOTIDE SEQUENCE [LARGE SCALE GENOMIC DNA]</scope>
    <source>
        <strain evidence="1 2">Mlax316</strain>
    </source>
</reference>
<evidence type="ECO:0000313" key="1">
    <source>
        <dbReference type="EMBL" id="KAB8291660.1"/>
    </source>
</evidence>
<proteinExistence type="predicted"/>
<gene>
    <name evidence="1" type="ORF">EYC80_006460</name>
</gene>